<dbReference type="GO" id="GO:0003723">
    <property type="term" value="F:RNA binding"/>
    <property type="evidence" value="ECO:0007669"/>
    <property type="project" value="InterPro"/>
</dbReference>
<dbReference type="EC" id="2.1.1.185" evidence="6"/>
<keyword evidence="3 6" id="KW-0808">Transferase</keyword>
<dbReference type="RefSeq" id="WP_062330235.1">
    <property type="nucleotide sequence ID" value="NZ_CBCRZU010000001.1"/>
</dbReference>
<dbReference type="PANTHER" id="PTHR43191">
    <property type="entry name" value="RRNA METHYLTRANSFERASE 3"/>
    <property type="match status" value="1"/>
</dbReference>
<evidence type="ECO:0000259" key="5">
    <source>
        <dbReference type="Pfam" id="PF22435"/>
    </source>
</evidence>
<reference evidence="6 7" key="1">
    <citation type="submission" date="2018-06" db="EMBL/GenBank/DDBJ databases">
        <authorList>
            <consortium name="Pathogen Informatics"/>
            <person name="Doyle S."/>
        </authorList>
    </citation>
    <scope>NUCLEOTIDE SEQUENCE [LARGE SCALE GENOMIC DNA]</scope>
    <source>
        <strain evidence="6 7">NCTC10465</strain>
    </source>
</reference>
<gene>
    <name evidence="6" type="primary">rlmB_2</name>
    <name evidence="6" type="ORF">NCTC10465_01363</name>
</gene>
<dbReference type="AlphaFoldDB" id="A0A378QA24"/>
<dbReference type="KEGG" id="mos:AXE82_00545"/>
<dbReference type="EMBL" id="UGPY01000001">
    <property type="protein sequence ID" value="STY97579.1"/>
    <property type="molecule type" value="Genomic_DNA"/>
</dbReference>
<keyword evidence="2 6" id="KW-0489">Methyltransferase</keyword>
<dbReference type="InterPro" id="IPR053888">
    <property type="entry name" value="MRM3-like_sub_bind"/>
</dbReference>
<feature type="domain" description="tRNA/rRNA methyltransferase SpoU type" evidence="4">
    <location>
        <begin position="117"/>
        <end position="251"/>
    </location>
</feature>
<accession>A0A378QA24</accession>
<evidence type="ECO:0000256" key="3">
    <source>
        <dbReference type="ARBA" id="ARBA00022679"/>
    </source>
</evidence>
<comment type="similarity">
    <text evidence="1">Belongs to the class IV-like SAM-binding methyltransferase superfamily. RNA methyltransferase TrmH family.</text>
</comment>
<evidence type="ECO:0000256" key="2">
    <source>
        <dbReference type="ARBA" id="ARBA00022603"/>
    </source>
</evidence>
<evidence type="ECO:0000313" key="7">
    <source>
        <dbReference type="Proteomes" id="UP000255230"/>
    </source>
</evidence>
<feature type="domain" description="MRM3-like substrate binding" evidence="5">
    <location>
        <begin position="10"/>
        <end position="88"/>
    </location>
</feature>
<dbReference type="Pfam" id="PF22435">
    <property type="entry name" value="MRM3-like_sub_bind"/>
    <property type="match status" value="1"/>
</dbReference>
<dbReference type="Gene3D" id="3.30.1330.30">
    <property type="match status" value="1"/>
</dbReference>
<dbReference type="InterPro" id="IPR029026">
    <property type="entry name" value="tRNA_m1G_MTases_N"/>
</dbReference>
<dbReference type="SUPFAM" id="SSF55315">
    <property type="entry name" value="L30e-like"/>
    <property type="match status" value="1"/>
</dbReference>
<dbReference type="GO" id="GO:0032259">
    <property type="term" value="P:methylation"/>
    <property type="evidence" value="ECO:0007669"/>
    <property type="project" value="UniProtKB-KW"/>
</dbReference>
<dbReference type="InterPro" id="IPR029028">
    <property type="entry name" value="Alpha/beta_knot_MTases"/>
</dbReference>
<sequence length="260" mass="28382">MNVFISSKDNPTIKTAHALLTGSRQRKKLGKTVIEGTHLLEAYLNANLTPETVIVSESGLHNDEINALLNRLENVKTLTISDNLYKEIRTLGESLPIMAMIDMPHLDFNQPITSDCLIINGVQDNGNLGTLLRTASAVGIKTIVCTMGTASAWSPKTLRAGMGANFSLTIFEGISVDEILMKVKVPMFATSSHTDHIIYQTDLRQPLALIMGHEGQGVDERLLSQSAPIALPQPNGQESLNVAIAGSLCLYEMLRQRRYA</sequence>
<dbReference type="SUPFAM" id="SSF75217">
    <property type="entry name" value="alpha/beta knot"/>
    <property type="match status" value="1"/>
</dbReference>
<proteinExistence type="inferred from homology"/>
<dbReference type="InterPro" id="IPR051259">
    <property type="entry name" value="rRNA_Methyltransferase"/>
</dbReference>
<name>A0A378QA24_FAUOS</name>
<evidence type="ECO:0000256" key="1">
    <source>
        <dbReference type="ARBA" id="ARBA00007228"/>
    </source>
</evidence>
<dbReference type="Gene3D" id="3.40.1280.10">
    <property type="match status" value="1"/>
</dbReference>
<dbReference type="InterPro" id="IPR029064">
    <property type="entry name" value="Ribosomal_eL30-like_sf"/>
</dbReference>
<dbReference type="GO" id="GO:0008173">
    <property type="term" value="F:RNA methyltransferase activity"/>
    <property type="evidence" value="ECO:0007669"/>
    <property type="project" value="InterPro"/>
</dbReference>
<dbReference type="InterPro" id="IPR001537">
    <property type="entry name" value="SpoU_MeTrfase"/>
</dbReference>
<evidence type="ECO:0000259" key="4">
    <source>
        <dbReference type="Pfam" id="PF00588"/>
    </source>
</evidence>
<dbReference type="GO" id="GO:0006396">
    <property type="term" value="P:RNA processing"/>
    <property type="evidence" value="ECO:0007669"/>
    <property type="project" value="InterPro"/>
</dbReference>
<dbReference type="Proteomes" id="UP000255230">
    <property type="component" value="Unassembled WGS sequence"/>
</dbReference>
<keyword evidence="7" id="KW-1185">Reference proteome</keyword>
<organism evidence="6 7">
    <name type="scientific">Faucicola osloensis</name>
    <name type="common">Moraxella osloensis</name>
    <dbReference type="NCBI Taxonomy" id="34062"/>
    <lineage>
        <taxon>Bacteria</taxon>
        <taxon>Pseudomonadati</taxon>
        <taxon>Pseudomonadota</taxon>
        <taxon>Gammaproteobacteria</taxon>
        <taxon>Moraxellales</taxon>
        <taxon>Moraxellaceae</taxon>
        <taxon>Faucicola</taxon>
    </lineage>
</organism>
<dbReference type="PANTHER" id="PTHR43191:SF2">
    <property type="entry name" value="RRNA METHYLTRANSFERASE 3, MITOCHONDRIAL"/>
    <property type="match status" value="1"/>
</dbReference>
<dbReference type="CDD" id="cd18095">
    <property type="entry name" value="SpoU-like_rRNA-MTase"/>
    <property type="match status" value="1"/>
</dbReference>
<dbReference type="Pfam" id="PF00588">
    <property type="entry name" value="SpoU_methylase"/>
    <property type="match status" value="1"/>
</dbReference>
<dbReference type="GeneID" id="35779616"/>
<protein>
    <submittedName>
        <fullName evidence="6">23S rRNA (Guanosine-2'-O-)-methyltransferase RlmB</fullName>
        <ecNumber evidence="6">2.1.1.185</ecNumber>
    </submittedName>
</protein>
<evidence type="ECO:0000313" key="6">
    <source>
        <dbReference type="EMBL" id="STY97579.1"/>
    </source>
</evidence>